<evidence type="ECO:0000256" key="1">
    <source>
        <dbReference type="SAM" id="MobiDB-lite"/>
    </source>
</evidence>
<protein>
    <submittedName>
        <fullName evidence="3">Uncharacterized protein</fullName>
    </submittedName>
</protein>
<evidence type="ECO:0000313" key="3">
    <source>
        <dbReference type="EMBL" id="GAA0481631.1"/>
    </source>
</evidence>
<evidence type="ECO:0000256" key="2">
    <source>
        <dbReference type="SAM" id="SignalP"/>
    </source>
</evidence>
<organism evidence="3 4">
    <name type="scientific">Parasphingorhabdus litoris</name>
    <dbReference type="NCBI Taxonomy" id="394733"/>
    <lineage>
        <taxon>Bacteria</taxon>
        <taxon>Pseudomonadati</taxon>
        <taxon>Pseudomonadota</taxon>
        <taxon>Alphaproteobacteria</taxon>
        <taxon>Sphingomonadales</taxon>
        <taxon>Sphingomonadaceae</taxon>
        <taxon>Parasphingorhabdus</taxon>
    </lineage>
</organism>
<dbReference type="EMBL" id="BAAAEM010000003">
    <property type="protein sequence ID" value="GAA0481631.1"/>
    <property type="molecule type" value="Genomic_DNA"/>
</dbReference>
<keyword evidence="2" id="KW-0732">Signal</keyword>
<gene>
    <name evidence="3" type="ORF">GCM10009096_24790</name>
</gene>
<sequence>MHKIFLSLTLPLLAVSSPSNAASDPARCLEVVENANVDKAEKPRMRTLDREAPAAKIAAVDRRVDNCPVLVVLDDQLTGEPRWTAPESPPAAKRLPALGE</sequence>
<proteinExistence type="predicted"/>
<feature type="region of interest" description="Disordered" evidence="1">
    <location>
        <begin position="80"/>
        <end position="100"/>
    </location>
</feature>
<dbReference type="Proteomes" id="UP001500713">
    <property type="component" value="Unassembled WGS sequence"/>
</dbReference>
<reference evidence="3 4" key="1">
    <citation type="journal article" date="2019" name="Int. J. Syst. Evol. Microbiol.">
        <title>The Global Catalogue of Microorganisms (GCM) 10K type strain sequencing project: providing services to taxonomists for standard genome sequencing and annotation.</title>
        <authorList>
            <consortium name="The Broad Institute Genomics Platform"/>
            <consortium name="The Broad Institute Genome Sequencing Center for Infectious Disease"/>
            <person name="Wu L."/>
            <person name="Ma J."/>
        </authorList>
    </citation>
    <scope>NUCLEOTIDE SEQUENCE [LARGE SCALE GENOMIC DNA]</scope>
    <source>
        <strain evidence="3 4">JCM 14162</strain>
    </source>
</reference>
<comment type="caution">
    <text evidence="3">The sequence shown here is derived from an EMBL/GenBank/DDBJ whole genome shotgun (WGS) entry which is preliminary data.</text>
</comment>
<feature type="signal peptide" evidence="2">
    <location>
        <begin position="1"/>
        <end position="21"/>
    </location>
</feature>
<dbReference type="RefSeq" id="WP_229953477.1">
    <property type="nucleotide sequence ID" value="NZ_BAAAEM010000003.1"/>
</dbReference>
<evidence type="ECO:0000313" key="4">
    <source>
        <dbReference type="Proteomes" id="UP001500713"/>
    </source>
</evidence>
<keyword evidence="4" id="KW-1185">Reference proteome</keyword>
<feature type="chain" id="PRO_5046412179" evidence="2">
    <location>
        <begin position="22"/>
        <end position="100"/>
    </location>
</feature>
<name>A0ABN1AQ79_9SPHN</name>
<accession>A0ABN1AQ79</accession>